<dbReference type="PANTHER" id="PTHR23022:SF135">
    <property type="entry name" value="SI:DKEY-77F5.3"/>
    <property type="match status" value="1"/>
</dbReference>
<dbReference type="PANTHER" id="PTHR23022">
    <property type="entry name" value="TRANSPOSABLE ELEMENT-RELATED"/>
    <property type="match status" value="1"/>
</dbReference>
<organism evidence="2 3">
    <name type="scientific">Rhizopus delemar (strain RA 99-880 / ATCC MYA-4621 / FGSC 9543 / NRRL 43880)</name>
    <name type="common">Mucormycosis agent</name>
    <name type="synonym">Rhizopus arrhizus var. delemar</name>
    <dbReference type="NCBI Taxonomy" id="246409"/>
    <lineage>
        <taxon>Eukaryota</taxon>
        <taxon>Fungi</taxon>
        <taxon>Fungi incertae sedis</taxon>
        <taxon>Mucoromycota</taxon>
        <taxon>Mucoromycotina</taxon>
        <taxon>Mucoromycetes</taxon>
        <taxon>Mucorales</taxon>
        <taxon>Mucorineae</taxon>
        <taxon>Rhizopodaceae</taxon>
        <taxon>Rhizopus</taxon>
    </lineage>
</organism>
<sequence length="221" mass="24967">MTGLSKSTVGKLRKSHCSSVMKPNGGRSKALSAANERYYVRKVTKDRVLSTVTVTECLENALRKAGLGVIEKPKKPLLSAKNIRNRLSWCIAHSDFTVGDWRGVIWSDETKINRFNSDRCTWAWIRSGESLKSHHVKIAVKHGGCNNMLWSAITYAGVGWICKINEYGVDKLGFERHQVICQHDNDTKHTSTVVKEYLQKHSYDVLRCPAQPPDLKPNKNM</sequence>
<dbReference type="STRING" id="246409.I1CPQ5"/>
<name>I1CPQ5_RHIO9</name>
<evidence type="ECO:0000256" key="1">
    <source>
        <dbReference type="SAM" id="MobiDB-lite"/>
    </source>
</evidence>
<dbReference type="Proteomes" id="UP000009138">
    <property type="component" value="Unassembled WGS sequence"/>
</dbReference>
<evidence type="ECO:0000313" key="2">
    <source>
        <dbReference type="EMBL" id="EIE90435.1"/>
    </source>
</evidence>
<dbReference type="GeneID" id="93622111"/>
<dbReference type="EMBL" id="CH476746">
    <property type="protein sequence ID" value="EIE90435.1"/>
    <property type="molecule type" value="Genomic_DNA"/>
</dbReference>
<evidence type="ECO:0008006" key="4">
    <source>
        <dbReference type="Google" id="ProtNLM"/>
    </source>
</evidence>
<dbReference type="Gene3D" id="3.30.420.10">
    <property type="entry name" value="Ribonuclease H-like superfamily/Ribonuclease H"/>
    <property type="match status" value="1"/>
</dbReference>
<reference evidence="2 3" key="1">
    <citation type="journal article" date="2009" name="PLoS Genet.">
        <title>Genomic analysis of the basal lineage fungus Rhizopus oryzae reveals a whole-genome duplication.</title>
        <authorList>
            <person name="Ma L.-J."/>
            <person name="Ibrahim A.S."/>
            <person name="Skory C."/>
            <person name="Grabherr M.G."/>
            <person name="Burger G."/>
            <person name="Butler M."/>
            <person name="Elias M."/>
            <person name="Idnurm A."/>
            <person name="Lang B.F."/>
            <person name="Sone T."/>
            <person name="Abe A."/>
            <person name="Calvo S.E."/>
            <person name="Corrochano L.M."/>
            <person name="Engels R."/>
            <person name="Fu J."/>
            <person name="Hansberg W."/>
            <person name="Kim J.-M."/>
            <person name="Kodira C.D."/>
            <person name="Koehrsen M.J."/>
            <person name="Liu B."/>
            <person name="Miranda-Saavedra D."/>
            <person name="O'Leary S."/>
            <person name="Ortiz-Castellanos L."/>
            <person name="Poulter R."/>
            <person name="Rodriguez-Romero J."/>
            <person name="Ruiz-Herrera J."/>
            <person name="Shen Y.-Q."/>
            <person name="Zeng Q."/>
            <person name="Galagan J."/>
            <person name="Birren B.W."/>
            <person name="Cuomo C.A."/>
            <person name="Wickes B.L."/>
        </authorList>
    </citation>
    <scope>NUCLEOTIDE SEQUENCE [LARGE SCALE GENOMIC DNA]</scope>
    <source>
        <strain evidence="3">RA 99-880 / ATCC MYA-4621 / FGSC 9543 / NRRL 43880</strain>
    </source>
</reference>
<evidence type="ECO:0000313" key="3">
    <source>
        <dbReference type="Proteomes" id="UP000009138"/>
    </source>
</evidence>
<dbReference type="RefSeq" id="XP_067525831.1">
    <property type="nucleotide sequence ID" value="XM_067669730.1"/>
</dbReference>
<keyword evidence="3" id="KW-1185">Reference proteome</keyword>
<proteinExistence type="predicted"/>
<dbReference type="VEuPathDB" id="FungiDB:RO3G_15146"/>
<dbReference type="InParanoid" id="I1CPQ5"/>
<protein>
    <recommendedName>
        <fullName evidence="4">Transposase Tc1-like domain-containing protein</fullName>
    </recommendedName>
</protein>
<dbReference type="InterPro" id="IPR036397">
    <property type="entry name" value="RNaseH_sf"/>
</dbReference>
<dbReference type="GO" id="GO:0003676">
    <property type="term" value="F:nucleic acid binding"/>
    <property type="evidence" value="ECO:0007669"/>
    <property type="project" value="InterPro"/>
</dbReference>
<dbReference type="AlphaFoldDB" id="I1CPQ5"/>
<accession>I1CPQ5</accession>
<gene>
    <name evidence="2" type="ORF">RO3G_15146</name>
</gene>
<feature type="region of interest" description="Disordered" evidence="1">
    <location>
        <begin position="1"/>
        <end position="28"/>
    </location>
</feature>
<dbReference type="InterPro" id="IPR052338">
    <property type="entry name" value="Transposase_5"/>
</dbReference>